<dbReference type="InterPro" id="IPR017972">
    <property type="entry name" value="Cyt_P450_CS"/>
</dbReference>
<dbReference type="SUPFAM" id="SSF48264">
    <property type="entry name" value="Cytochrome P450"/>
    <property type="match status" value="1"/>
</dbReference>
<dbReference type="EMBL" id="JAWDGP010001176">
    <property type="protein sequence ID" value="KAK3793787.1"/>
    <property type="molecule type" value="Genomic_DNA"/>
</dbReference>
<evidence type="ECO:0008006" key="9">
    <source>
        <dbReference type="Google" id="ProtNLM"/>
    </source>
</evidence>
<keyword evidence="8" id="KW-1185">Reference proteome</keyword>
<evidence type="ECO:0000256" key="6">
    <source>
        <dbReference type="SAM" id="Phobius"/>
    </source>
</evidence>
<keyword evidence="6" id="KW-0472">Membrane</keyword>
<sequence length="482" mass="55053">MSGVLGLELSSVLLLLIVTLCVILLVRSWLEVPQNIPPFPVRPLPIVGHIPHMVDPRRKLMEWRKTTGDLFSVYFGSTLVVVISSYDLLRETLVKQGEYFSHRHVGGILPVLNLPQGIVGSSGEVWKENRTLTLNLLRSFGMGKHEMAENIIEEVSAYLSEISKVSGEPLDPKDLTSRSASNVICRFLIGKRFEYDDPAYARLVEIYENFVDLAKSSGLLHWFPNLKYLPGDLFSHKELINNFAEFTEFSGKRIQDVINNENQDCNEENFIASYLEEMKKREATGKTTHLSTDNLNRCMADLLTAGTDTTTTTLLWFYLYMVHYPNVQDKIYYRKGDRRVQIARISSIVPLSLLHRVSKECTVRGYTIPKDTMVIPHLDAVHFDEQIWGDPHTFRPERFLNDKGDVIQPEHFVAFSLGRRICIGEALARMELFLFIAMTCQRFKIVPVRPDQLPPLTDTMGLTYPPSAFQVKFEERCSSTSE</sequence>
<keyword evidence="5" id="KW-0503">Monooxygenase</keyword>
<dbReference type="Proteomes" id="UP001283361">
    <property type="component" value="Unassembled WGS sequence"/>
</dbReference>
<feature type="transmembrane region" description="Helical" evidence="6">
    <location>
        <begin position="12"/>
        <end position="30"/>
    </location>
</feature>
<dbReference type="InterPro" id="IPR036396">
    <property type="entry name" value="Cyt_P450_sf"/>
</dbReference>
<dbReference type="GO" id="GO:0005506">
    <property type="term" value="F:iron ion binding"/>
    <property type="evidence" value="ECO:0007669"/>
    <property type="project" value="InterPro"/>
</dbReference>
<keyword evidence="5" id="KW-0560">Oxidoreductase</keyword>
<keyword evidence="6" id="KW-1133">Transmembrane helix</keyword>
<dbReference type="InterPro" id="IPR002401">
    <property type="entry name" value="Cyt_P450_E_grp-I"/>
</dbReference>
<gene>
    <name evidence="7" type="ORF">RRG08_061922</name>
</gene>
<evidence type="ECO:0000313" key="7">
    <source>
        <dbReference type="EMBL" id="KAK3793787.1"/>
    </source>
</evidence>
<evidence type="ECO:0000256" key="2">
    <source>
        <dbReference type="ARBA" id="ARBA00022723"/>
    </source>
</evidence>
<comment type="similarity">
    <text evidence="1 5">Belongs to the cytochrome P450 family.</text>
</comment>
<dbReference type="GO" id="GO:0005737">
    <property type="term" value="C:cytoplasm"/>
    <property type="evidence" value="ECO:0007669"/>
    <property type="project" value="TreeGrafter"/>
</dbReference>
<comment type="cofactor">
    <cofactor evidence="4">
        <name>heme</name>
        <dbReference type="ChEBI" id="CHEBI:30413"/>
    </cofactor>
</comment>
<evidence type="ECO:0000256" key="1">
    <source>
        <dbReference type="ARBA" id="ARBA00010617"/>
    </source>
</evidence>
<feature type="transmembrane region" description="Helical" evidence="6">
    <location>
        <begin position="71"/>
        <end position="89"/>
    </location>
</feature>
<name>A0AAE1E4J7_9GAST</name>
<keyword evidence="3 4" id="KW-0408">Iron</keyword>
<dbReference type="GO" id="GO:0016712">
    <property type="term" value="F:oxidoreductase activity, acting on paired donors, with incorporation or reduction of molecular oxygen, reduced flavin or flavoprotein as one donor, and incorporation of one atom of oxygen"/>
    <property type="evidence" value="ECO:0007669"/>
    <property type="project" value="TreeGrafter"/>
</dbReference>
<feature type="binding site" description="axial binding residue" evidence="4">
    <location>
        <position position="422"/>
    </location>
    <ligand>
        <name>heme</name>
        <dbReference type="ChEBI" id="CHEBI:30413"/>
    </ligand>
    <ligandPart>
        <name>Fe</name>
        <dbReference type="ChEBI" id="CHEBI:18248"/>
    </ligandPart>
</feature>
<dbReference type="AlphaFoldDB" id="A0AAE1E4J7"/>
<dbReference type="GO" id="GO:0008395">
    <property type="term" value="F:steroid hydroxylase activity"/>
    <property type="evidence" value="ECO:0007669"/>
    <property type="project" value="TreeGrafter"/>
</dbReference>
<dbReference type="PANTHER" id="PTHR24300:SF403">
    <property type="entry name" value="CYTOCHROME P450 306A1"/>
    <property type="match status" value="1"/>
</dbReference>
<reference evidence="7" key="1">
    <citation type="journal article" date="2023" name="G3 (Bethesda)">
        <title>A reference genome for the long-term kleptoplast-retaining sea slug Elysia crispata morphotype clarki.</title>
        <authorList>
            <person name="Eastman K.E."/>
            <person name="Pendleton A.L."/>
            <person name="Shaikh M.A."/>
            <person name="Suttiyut T."/>
            <person name="Ogas R."/>
            <person name="Tomko P."/>
            <person name="Gavelis G."/>
            <person name="Widhalm J.R."/>
            <person name="Wisecaver J.H."/>
        </authorList>
    </citation>
    <scope>NUCLEOTIDE SEQUENCE</scope>
    <source>
        <strain evidence="7">ECLA1</strain>
    </source>
</reference>
<evidence type="ECO:0000256" key="4">
    <source>
        <dbReference type="PIRSR" id="PIRSR602401-1"/>
    </source>
</evidence>
<dbReference type="Pfam" id="PF00067">
    <property type="entry name" value="p450"/>
    <property type="match status" value="2"/>
</dbReference>
<dbReference type="InterPro" id="IPR001128">
    <property type="entry name" value="Cyt_P450"/>
</dbReference>
<organism evidence="7 8">
    <name type="scientific">Elysia crispata</name>
    <name type="common">lettuce slug</name>
    <dbReference type="NCBI Taxonomy" id="231223"/>
    <lineage>
        <taxon>Eukaryota</taxon>
        <taxon>Metazoa</taxon>
        <taxon>Spiralia</taxon>
        <taxon>Lophotrochozoa</taxon>
        <taxon>Mollusca</taxon>
        <taxon>Gastropoda</taxon>
        <taxon>Heterobranchia</taxon>
        <taxon>Euthyneura</taxon>
        <taxon>Panpulmonata</taxon>
        <taxon>Sacoglossa</taxon>
        <taxon>Placobranchoidea</taxon>
        <taxon>Plakobranchidae</taxon>
        <taxon>Elysia</taxon>
    </lineage>
</organism>
<accession>A0AAE1E4J7</accession>
<dbReference type="Gene3D" id="1.10.630.10">
    <property type="entry name" value="Cytochrome P450"/>
    <property type="match status" value="1"/>
</dbReference>
<dbReference type="GO" id="GO:0020037">
    <property type="term" value="F:heme binding"/>
    <property type="evidence" value="ECO:0007669"/>
    <property type="project" value="InterPro"/>
</dbReference>
<dbReference type="PRINTS" id="PR00385">
    <property type="entry name" value="P450"/>
</dbReference>
<comment type="caution">
    <text evidence="7">The sequence shown here is derived from an EMBL/GenBank/DDBJ whole genome shotgun (WGS) entry which is preliminary data.</text>
</comment>
<dbReference type="PROSITE" id="PS00086">
    <property type="entry name" value="CYTOCHROME_P450"/>
    <property type="match status" value="1"/>
</dbReference>
<dbReference type="PANTHER" id="PTHR24300">
    <property type="entry name" value="CYTOCHROME P450 508A4-RELATED"/>
    <property type="match status" value="1"/>
</dbReference>
<evidence type="ECO:0000256" key="3">
    <source>
        <dbReference type="ARBA" id="ARBA00023004"/>
    </source>
</evidence>
<evidence type="ECO:0000313" key="8">
    <source>
        <dbReference type="Proteomes" id="UP001283361"/>
    </source>
</evidence>
<dbReference type="InterPro" id="IPR050182">
    <property type="entry name" value="Cytochrome_P450_fam2"/>
</dbReference>
<evidence type="ECO:0000256" key="5">
    <source>
        <dbReference type="RuleBase" id="RU000461"/>
    </source>
</evidence>
<keyword evidence="2 4" id="KW-0479">Metal-binding</keyword>
<dbReference type="GO" id="GO:0006805">
    <property type="term" value="P:xenobiotic metabolic process"/>
    <property type="evidence" value="ECO:0007669"/>
    <property type="project" value="TreeGrafter"/>
</dbReference>
<proteinExistence type="inferred from homology"/>
<protein>
    <recommendedName>
        <fullName evidence="9">Cytochrome P450</fullName>
    </recommendedName>
</protein>
<keyword evidence="6" id="KW-0812">Transmembrane</keyword>
<dbReference type="GO" id="GO:0006082">
    <property type="term" value="P:organic acid metabolic process"/>
    <property type="evidence" value="ECO:0007669"/>
    <property type="project" value="TreeGrafter"/>
</dbReference>
<dbReference type="PRINTS" id="PR00463">
    <property type="entry name" value="EP450I"/>
</dbReference>
<keyword evidence="4 5" id="KW-0349">Heme</keyword>